<evidence type="ECO:0000313" key="1">
    <source>
        <dbReference type="EMBL" id="KAJ8953290.1"/>
    </source>
</evidence>
<protein>
    <submittedName>
        <fullName evidence="1">Uncharacterized protein</fullName>
    </submittedName>
</protein>
<dbReference type="PANTHER" id="PTHR31431:SF1">
    <property type="entry name" value="NUCLEOPORIN NUP188"/>
    <property type="match status" value="1"/>
</dbReference>
<organism evidence="1 2">
    <name type="scientific">Aromia moschata</name>
    <dbReference type="NCBI Taxonomy" id="1265417"/>
    <lineage>
        <taxon>Eukaryota</taxon>
        <taxon>Metazoa</taxon>
        <taxon>Ecdysozoa</taxon>
        <taxon>Arthropoda</taxon>
        <taxon>Hexapoda</taxon>
        <taxon>Insecta</taxon>
        <taxon>Pterygota</taxon>
        <taxon>Neoptera</taxon>
        <taxon>Endopterygota</taxon>
        <taxon>Coleoptera</taxon>
        <taxon>Polyphaga</taxon>
        <taxon>Cucujiformia</taxon>
        <taxon>Chrysomeloidea</taxon>
        <taxon>Cerambycidae</taxon>
        <taxon>Cerambycinae</taxon>
        <taxon>Callichromatini</taxon>
        <taxon>Aromia</taxon>
    </lineage>
</organism>
<accession>A0AAV8YPS8</accession>
<keyword evidence="2" id="KW-1185">Reference proteome</keyword>
<evidence type="ECO:0000313" key="2">
    <source>
        <dbReference type="Proteomes" id="UP001162162"/>
    </source>
</evidence>
<dbReference type="AlphaFoldDB" id="A0AAV8YPS8"/>
<gene>
    <name evidence="1" type="ORF">NQ318_015872</name>
</gene>
<dbReference type="GO" id="GO:0006405">
    <property type="term" value="P:RNA export from nucleus"/>
    <property type="evidence" value="ECO:0007669"/>
    <property type="project" value="TreeGrafter"/>
</dbReference>
<dbReference type="EMBL" id="JAPWTK010000058">
    <property type="protein sequence ID" value="KAJ8953290.1"/>
    <property type="molecule type" value="Genomic_DNA"/>
</dbReference>
<dbReference type="GO" id="GO:0017056">
    <property type="term" value="F:structural constituent of nuclear pore"/>
    <property type="evidence" value="ECO:0007669"/>
    <property type="project" value="InterPro"/>
</dbReference>
<dbReference type="InterPro" id="IPR044840">
    <property type="entry name" value="Nup188"/>
</dbReference>
<name>A0AAV8YPS8_9CUCU</name>
<reference evidence="1" key="1">
    <citation type="journal article" date="2023" name="Insect Mol. Biol.">
        <title>Genome sequencing provides insights into the evolution of gene families encoding plant cell wall-degrading enzymes in longhorned beetles.</title>
        <authorList>
            <person name="Shin N.R."/>
            <person name="Okamura Y."/>
            <person name="Kirsch R."/>
            <person name="Pauchet Y."/>
        </authorList>
    </citation>
    <scope>NUCLEOTIDE SEQUENCE</scope>
    <source>
        <strain evidence="1">AMC_N1</strain>
    </source>
</reference>
<proteinExistence type="predicted"/>
<sequence>MCNFIHALSKELNLDVNVGWTVICNFLMFEYFGKVDELKSIIRYDTNVKCLIENIWYFYSGDWMFLLKTLRHIFENVTNKEHVFYEQFNNFLKSIDTSLLWNNLVQMFDNLINEIDKEGCR</sequence>
<comment type="caution">
    <text evidence="1">The sequence shown here is derived from an EMBL/GenBank/DDBJ whole genome shotgun (WGS) entry which is preliminary data.</text>
</comment>
<dbReference type="GO" id="GO:0044611">
    <property type="term" value="C:nuclear pore inner ring"/>
    <property type="evidence" value="ECO:0007669"/>
    <property type="project" value="TreeGrafter"/>
</dbReference>
<dbReference type="GO" id="GO:0006606">
    <property type="term" value="P:protein import into nucleus"/>
    <property type="evidence" value="ECO:0007669"/>
    <property type="project" value="TreeGrafter"/>
</dbReference>
<dbReference type="PANTHER" id="PTHR31431">
    <property type="entry name" value="NUCLEOPORIN NUP188 HOMOLOG"/>
    <property type="match status" value="1"/>
</dbReference>
<dbReference type="Proteomes" id="UP001162162">
    <property type="component" value="Unassembled WGS sequence"/>
</dbReference>